<name>W7EZM7_BIPV3</name>
<dbReference type="HOGENOM" id="CLU_2838029_0_0_1"/>
<dbReference type="EMBL" id="KI968699">
    <property type="protein sequence ID" value="EUN31345.1"/>
    <property type="molecule type" value="Genomic_DNA"/>
</dbReference>
<proteinExistence type="predicted"/>
<evidence type="ECO:0000313" key="2">
    <source>
        <dbReference type="Proteomes" id="UP000054337"/>
    </source>
</evidence>
<accession>W7EZM7</accession>
<dbReference type="Proteomes" id="UP000054337">
    <property type="component" value="Unassembled WGS sequence"/>
</dbReference>
<sequence length="66" mass="7202">PHTHTPTSYFGLHNHNTMCKNDGSSCRVCSARVKVTQTSLLAILEVNNGSVSNRSPSIVFVISHHL</sequence>
<protein>
    <submittedName>
        <fullName evidence="1">Uncharacterized protein</fullName>
    </submittedName>
</protein>
<feature type="non-terminal residue" evidence="1">
    <location>
        <position position="1"/>
    </location>
</feature>
<gene>
    <name evidence="1" type="ORF">COCVIDRAFT_87865</name>
</gene>
<evidence type="ECO:0000313" key="1">
    <source>
        <dbReference type="EMBL" id="EUN31345.1"/>
    </source>
</evidence>
<dbReference type="AlphaFoldDB" id="W7EZM7"/>
<dbReference type="RefSeq" id="XP_014560956.1">
    <property type="nucleotide sequence ID" value="XM_014705470.1"/>
</dbReference>
<dbReference type="GeneID" id="26258761"/>
<reference evidence="1 2" key="1">
    <citation type="journal article" date="2013" name="PLoS Genet.">
        <title>Comparative genome structure, secondary metabolite, and effector coding capacity across Cochliobolus pathogens.</title>
        <authorList>
            <person name="Condon B.J."/>
            <person name="Leng Y."/>
            <person name="Wu D."/>
            <person name="Bushley K.E."/>
            <person name="Ohm R.A."/>
            <person name="Otillar R."/>
            <person name="Martin J."/>
            <person name="Schackwitz W."/>
            <person name="Grimwood J."/>
            <person name="MohdZainudin N."/>
            <person name="Xue C."/>
            <person name="Wang R."/>
            <person name="Manning V.A."/>
            <person name="Dhillon B."/>
            <person name="Tu Z.J."/>
            <person name="Steffenson B.J."/>
            <person name="Salamov A."/>
            <person name="Sun H."/>
            <person name="Lowry S."/>
            <person name="LaButti K."/>
            <person name="Han J."/>
            <person name="Copeland A."/>
            <person name="Lindquist E."/>
            <person name="Barry K."/>
            <person name="Schmutz J."/>
            <person name="Baker S.E."/>
            <person name="Ciuffetti L.M."/>
            <person name="Grigoriev I.V."/>
            <person name="Zhong S."/>
            <person name="Turgeon B.G."/>
        </authorList>
    </citation>
    <scope>NUCLEOTIDE SEQUENCE [LARGE SCALE GENOMIC DNA]</scope>
    <source>
        <strain evidence="1 2">FI3</strain>
    </source>
</reference>
<organism evidence="1 2">
    <name type="scientific">Bipolaris victoriae (strain FI3)</name>
    <name type="common">Victoria blight of oats agent</name>
    <name type="synonym">Cochliobolus victoriae</name>
    <dbReference type="NCBI Taxonomy" id="930091"/>
    <lineage>
        <taxon>Eukaryota</taxon>
        <taxon>Fungi</taxon>
        <taxon>Dikarya</taxon>
        <taxon>Ascomycota</taxon>
        <taxon>Pezizomycotina</taxon>
        <taxon>Dothideomycetes</taxon>
        <taxon>Pleosporomycetidae</taxon>
        <taxon>Pleosporales</taxon>
        <taxon>Pleosporineae</taxon>
        <taxon>Pleosporaceae</taxon>
        <taxon>Bipolaris</taxon>
    </lineage>
</organism>
<keyword evidence="2" id="KW-1185">Reference proteome</keyword>